<accession>J9HTW1</accession>
<protein>
    <submittedName>
        <fullName evidence="4">AAEL017326-PA</fullName>
    </submittedName>
</protein>
<name>J9HTW1_AEDAE</name>
<evidence type="ECO:0000313" key="4">
    <source>
        <dbReference type="EMBL" id="EJY58093.1"/>
    </source>
</evidence>
<proteinExistence type="predicted"/>
<dbReference type="EMBL" id="CH478240">
    <property type="protein sequence ID" value="EJY58093.1"/>
    <property type="molecule type" value="Genomic_DNA"/>
</dbReference>
<evidence type="ECO:0000256" key="1">
    <source>
        <dbReference type="SAM" id="Coils"/>
    </source>
</evidence>
<organism evidence="4 5">
    <name type="scientific">Aedes aegypti</name>
    <name type="common">Yellowfever mosquito</name>
    <name type="synonym">Culex aegypti</name>
    <dbReference type="NCBI Taxonomy" id="7159"/>
    <lineage>
        <taxon>Eukaryota</taxon>
        <taxon>Metazoa</taxon>
        <taxon>Ecdysozoa</taxon>
        <taxon>Arthropoda</taxon>
        <taxon>Hexapoda</taxon>
        <taxon>Insecta</taxon>
        <taxon>Pterygota</taxon>
        <taxon>Neoptera</taxon>
        <taxon>Endopterygota</taxon>
        <taxon>Diptera</taxon>
        <taxon>Nematocera</taxon>
        <taxon>Culicoidea</taxon>
        <taxon>Culicidae</taxon>
        <taxon>Culicinae</taxon>
        <taxon>Aedini</taxon>
        <taxon>Aedes</taxon>
        <taxon>Stegomyia</taxon>
    </lineage>
</organism>
<evidence type="ECO:0000313" key="5">
    <source>
        <dbReference type="Proteomes" id="UP000682892"/>
    </source>
</evidence>
<keyword evidence="1" id="KW-0175">Coiled coil</keyword>
<reference evidence="4" key="3">
    <citation type="submission" date="2012-09" db="EMBL/GenBank/DDBJ databases">
        <authorList>
            <consortium name="VectorBase"/>
        </authorList>
    </citation>
    <scope>NUCLEOTIDE SEQUENCE</scope>
    <source>
        <strain evidence="4">Liverpool</strain>
    </source>
</reference>
<feature type="coiled-coil region" evidence="1">
    <location>
        <begin position="332"/>
        <end position="359"/>
    </location>
</feature>
<reference evidence="4" key="2">
    <citation type="journal article" date="2007" name="Science">
        <title>Genome sequence of Aedes aegypti, a major arbovirus vector.</title>
        <authorList>
            <person name="Nene V."/>
            <person name="Wortman J.R."/>
            <person name="Lawson D."/>
            <person name="Haas B."/>
            <person name="Kodira C."/>
            <person name="Tu Z.J."/>
            <person name="Loftus B."/>
            <person name="Xi Z."/>
            <person name="Megy K."/>
            <person name="Grabherr M."/>
            <person name="Ren Q."/>
            <person name="Zdobnov E.M."/>
            <person name="Lobo N.F."/>
            <person name="Campbell K.S."/>
            <person name="Brown S.E."/>
            <person name="Bonaldo M.F."/>
            <person name="Zhu J."/>
            <person name="Sinkins S.P."/>
            <person name="Hogenkamp D.G."/>
            <person name="Amedeo P."/>
            <person name="Arensburger P."/>
            <person name="Atkinson P.W."/>
            <person name="Bidwell S."/>
            <person name="Biedler J."/>
            <person name="Birney E."/>
            <person name="Bruggner R.V."/>
            <person name="Costas J."/>
            <person name="Coy M.R."/>
            <person name="Crabtree J."/>
            <person name="Crawford M."/>
            <person name="Debruyn B."/>
            <person name="Decaprio D."/>
            <person name="Eiglmeier K."/>
            <person name="Eisenstadt E."/>
            <person name="El-Dorry H."/>
            <person name="Gelbart W.M."/>
            <person name="Gomes S.L."/>
            <person name="Hammond M."/>
            <person name="Hannick L.I."/>
            <person name="Hogan J.R."/>
            <person name="Holmes M.H."/>
            <person name="Jaffe D."/>
            <person name="Johnston J.S."/>
            <person name="Kennedy R.C."/>
            <person name="Koo H."/>
            <person name="Kravitz S."/>
            <person name="Kriventseva E.V."/>
            <person name="Kulp D."/>
            <person name="Labutti K."/>
            <person name="Lee E."/>
            <person name="Li S."/>
            <person name="Lovin D.D."/>
            <person name="Mao C."/>
            <person name="Mauceli E."/>
            <person name="Menck C.F."/>
            <person name="Miller J.R."/>
            <person name="Montgomery P."/>
            <person name="Mori A."/>
            <person name="Nascimento A.L."/>
            <person name="Naveira H.F."/>
            <person name="Nusbaum C."/>
            <person name="O'leary S."/>
            <person name="Orvis J."/>
            <person name="Pertea M."/>
            <person name="Quesneville H."/>
            <person name="Reidenbach K.R."/>
            <person name="Rogers Y.H."/>
            <person name="Roth C.W."/>
            <person name="Schneider J.R."/>
            <person name="Schatz M."/>
            <person name="Shumway M."/>
            <person name="Stanke M."/>
            <person name="Stinson E.O."/>
            <person name="Tubio J.M."/>
            <person name="Vanzee J.P."/>
            <person name="Verjovski-Almeida S."/>
            <person name="Werner D."/>
            <person name="White O."/>
            <person name="Wyder S."/>
            <person name="Zeng Q."/>
            <person name="Zhao Q."/>
            <person name="Zhao Y."/>
            <person name="Hill C.A."/>
            <person name="Raikhel A.S."/>
            <person name="Soares M.B."/>
            <person name="Knudson D.L."/>
            <person name="Lee N.H."/>
            <person name="Galagan J."/>
            <person name="Salzberg S.L."/>
            <person name="Paulsen I.T."/>
            <person name="Dimopoulos G."/>
            <person name="Collins F.H."/>
            <person name="Birren B."/>
            <person name="Fraser-Liggett C.M."/>
            <person name="Severson D.W."/>
        </authorList>
    </citation>
    <scope>NUCLEOTIDE SEQUENCE [LARGE SCALE GENOMIC DNA]</scope>
    <source>
        <strain evidence="4">Liverpool</strain>
    </source>
</reference>
<feature type="compositionally biased region" description="Polar residues" evidence="2">
    <location>
        <begin position="71"/>
        <end position="82"/>
    </location>
</feature>
<dbReference type="eggNOG" id="ENOG502TFMX">
    <property type="taxonomic scope" value="Eukaryota"/>
</dbReference>
<dbReference type="AlphaFoldDB" id="J9HTW1"/>
<feature type="compositionally biased region" description="Low complexity" evidence="2">
    <location>
        <begin position="106"/>
        <end position="121"/>
    </location>
</feature>
<dbReference type="SUPFAM" id="SSF57997">
    <property type="entry name" value="Tropomyosin"/>
    <property type="match status" value="1"/>
</dbReference>
<feature type="coiled-coil region" evidence="1">
    <location>
        <begin position="126"/>
        <end position="160"/>
    </location>
</feature>
<evidence type="ECO:0000259" key="3">
    <source>
        <dbReference type="Pfam" id="PF16043"/>
    </source>
</evidence>
<dbReference type="Proteomes" id="UP000682892">
    <property type="component" value="Unassembled WGS sequence"/>
</dbReference>
<dbReference type="InterPro" id="IPR032013">
    <property type="entry name" value="DUF4795"/>
</dbReference>
<dbReference type="HOGENOM" id="CLU_578986_0_0_1"/>
<feature type="domain" description="DUF4795" evidence="3">
    <location>
        <begin position="223"/>
        <end position="383"/>
    </location>
</feature>
<feature type="compositionally biased region" description="Low complexity" evidence="2">
    <location>
        <begin position="83"/>
        <end position="99"/>
    </location>
</feature>
<dbReference type="PaxDb" id="7159-AAEL017326-PA"/>
<evidence type="ECO:0000256" key="2">
    <source>
        <dbReference type="SAM" id="MobiDB-lite"/>
    </source>
</evidence>
<feature type="compositionally biased region" description="Low complexity" evidence="2">
    <location>
        <begin position="52"/>
        <end position="70"/>
    </location>
</feature>
<feature type="region of interest" description="Disordered" evidence="2">
    <location>
        <begin position="52"/>
        <end position="125"/>
    </location>
</feature>
<sequence length="472" mass="52422">MESMKLIDLLDVTFEKPDVGTVNLKHLYTLIRSLIVGLKVEDLVVEGDLVVDGDPLQSSDGGDRGNSNSGEFSNADVSNSDVSEAGDSSGSPSSEIKSITLDTGNESPSSRSTATESSDASMNSKLSELQDRYAEILNQLNAHTIRLTALERDVDTLKSKRTETLEMLSKILDNIDQLESRLCEQQKHLAKLTADLNCLSLIVGQYESNFEDIYRIMDGMGVEIRTIKCNIRCMEKEREKFFQAVQTVTEQINHFSLTKADKADVERELELRALVTDLERYVPFECFNPIQAEVARSIALLHEADYNQQTAVRAHLYELNNLVKTKAGLGDLDAIRKLIQKVSQNLKSLEQRLQSKSKQFSQSAGIVSKNIGPSNCLACGDHATLETCYYPIPLSRPFIPMGKTKDIFTIRKRNVGGSHTKTTVEERLIRSAPVQILQIPSRGPSECHHDGPMKQIAGDDGCCYMADQETEV</sequence>
<gene>
    <name evidence="4" type="ORF">AAEL801132</name>
    <name evidence="4" type="ORF">AaeL_AAEL017326</name>
</gene>
<dbReference type="Gene3D" id="1.20.5.340">
    <property type="match status" value="1"/>
</dbReference>
<reference evidence="4" key="1">
    <citation type="submission" date="2005-10" db="EMBL/GenBank/DDBJ databases">
        <authorList>
            <person name="Loftus B.J."/>
            <person name="Nene V.M."/>
            <person name="Hannick L.I."/>
            <person name="Bidwell S."/>
            <person name="Haas B."/>
            <person name="Amedeo P."/>
            <person name="Orvis J."/>
            <person name="Wortman J.R."/>
            <person name="White O.R."/>
            <person name="Salzberg S."/>
            <person name="Shumway M."/>
            <person name="Koo H."/>
            <person name="Zhao Y."/>
            <person name="Holmes M."/>
            <person name="Miller J."/>
            <person name="Schatz M."/>
            <person name="Pop M."/>
            <person name="Pai G."/>
            <person name="Utterback T."/>
            <person name="Rogers Y.-H."/>
            <person name="Kravitz S."/>
            <person name="Fraser C.M."/>
        </authorList>
    </citation>
    <scope>NUCLEOTIDE SEQUENCE</scope>
    <source>
        <strain evidence="4">Liverpool</strain>
    </source>
</reference>
<dbReference type="Pfam" id="PF16043">
    <property type="entry name" value="DUF4795"/>
    <property type="match status" value="1"/>
</dbReference>